<keyword evidence="4" id="KW-0521">NADP</keyword>
<dbReference type="InterPro" id="IPR002347">
    <property type="entry name" value="SDR_fam"/>
</dbReference>
<dbReference type="InterPro" id="IPR020904">
    <property type="entry name" value="Sc_DH/Rdtase_CS"/>
</dbReference>
<gene>
    <name evidence="8" type="ORF">ASPSYDRAFT_161363</name>
</gene>
<dbReference type="Gene3D" id="3.40.30.20">
    <property type="match status" value="1"/>
</dbReference>
<dbReference type="InterPro" id="IPR012941">
    <property type="entry name" value="Phe_hydrox_C_dim_dom"/>
</dbReference>
<keyword evidence="5" id="KW-0560">Oxidoreductase</keyword>
<dbReference type="AlphaFoldDB" id="A0A1L9T408"/>
<dbReference type="GO" id="GO:0071949">
    <property type="term" value="F:FAD binding"/>
    <property type="evidence" value="ECO:0007669"/>
    <property type="project" value="InterPro"/>
</dbReference>
<dbReference type="GeneID" id="63759059"/>
<dbReference type="InterPro" id="IPR036249">
    <property type="entry name" value="Thioredoxin-like_sf"/>
</dbReference>
<evidence type="ECO:0008006" key="10">
    <source>
        <dbReference type="Google" id="ProtNLM"/>
    </source>
</evidence>
<evidence type="ECO:0000259" key="7">
    <source>
        <dbReference type="Pfam" id="PF07976"/>
    </source>
</evidence>
<dbReference type="SUPFAM" id="SSF52833">
    <property type="entry name" value="Thioredoxin-like"/>
    <property type="match status" value="1"/>
</dbReference>
<dbReference type="Pfam" id="PF01494">
    <property type="entry name" value="FAD_binding_3"/>
    <property type="match status" value="1"/>
</dbReference>
<evidence type="ECO:0000256" key="4">
    <source>
        <dbReference type="ARBA" id="ARBA00022857"/>
    </source>
</evidence>
<keyword evidence="2" id="KW-0285">Flavoprotein</keyword>
<dbReference type="Gene3D" id="3.30.9.10">
    <property type="entry name" value="D-Amino Acid Oxidase, subunit A, domain 2"/>
    <property type="match status" value="1"/>
</dbReference>
<dbReference type="PRINTS" id="PR00081">
    <property type="entry name" value="GDHRDH"/>
</dbReference>
<dbReference type="InterPro" id="IPR002938">
    <property type="entry name" value="FAD-bd"/>
</dbReference>
<dbReference type="PROSITE" id="PS00061">
    <property type="entry name" value="ADH_SHORT"/>
    <property type="match status" value="1"/>
</dbReference>
<dbReference type="Gene3D" id="3.50.50.60">
    <property type="entry name" value="FAD/NAD(P)-binding domain"/>
    <property type="match status" value="1"/>
</dbReference>
<dbReference type="FunFam" id="3.40.50.720:FF:000084">
    <property type="entry name" value="Short-chain dehydrogenase reductase"/>
    <property type="match status" value="1"/>
</dbReference>
<dbReference type="STRING" id="1036612.A0A1L9T408"/>
<dbReference type="InterPro" id="IPR038220">
    <property type="entry name" value="PHOX_C_sf"/>
</dbReference>
<dbReference type="RefSeq" id="XP_040697955.1">
    <property type="nucleotide sequence ID" value="XM_040842986.1"/>
</dbReference>
<evidence type="ECO:0000256" key="2">
    <source>
        <dbReference type="ARBA" id="ARBA00022630"/>
    </source>
</evidence>
<organism evidence="8 9">
    <name type="scientific">Aspergillus sydowii CBS 593.65</name>
    <dbReference type="NCBI Taxonomy" id="1036612"/>
    <lineage>
        <taxon>Eukaryota</taxon>
        <taxon>Fungi</taxon>
        <taxon>Dikarya</taxon>
        <taxon>Ascomycota</taxon>
        <taxon>Pezizomycotina</taxon>
        <taxon>Eurotiomycetes</taxon>
        <taxon>Eurotiomycetidae</taxon>
        <taxon>Eurotiales</taxon>
        <taxon>Aspergillaceae</taxon>
        <taxon>Aspergillus</taxon>
        <taxon>Aspergillus subgen. Nidulantes</taxon>
    </lineage>
</organism>
<evidence type="ECO:0000256" key="5">
    <source>
        <dbReference type="ARBA" id="ARBA00023002"/>
    </source>
</evidence>
<dbReference type="Pfam" id="PF07976">
    <property type="entry name" value="Phe_hydrox_dim"/>
    <property type="match status" value="1"/>
</dbReference>
<feature type="domain" description="FAD-binding" evidence="6">
    <location>
        <begin position="297"/>
        <end position="654"/>
    </location>
</feature>
<dbReference type="Proteomes" id="UP000184356">
    <property type="component" value="Unassembled WGS sequence"/>
</dbReference>
<dbReference type="PANTHER" id="PTHR43004">
    <property type="entry name" value="TRK SYSTEM POTASSIUM UPTAKE PROTEIN"/>
    <property type="match status" value="1"/>
</dbReference>
<reference evidence="9" key="1">
    <citation type="journal article" date="2017" name="Genome Biol.">
        <title>Comparative genomics reveals high biological diversity and specific adaptations in the industrially and medically important fungal genus Aspergillus.</title>
        <authorList>
            <person name="de Vries R.P."/>
            <person name="Riley R."/>
            <person name="Wiebenga A."/>
            <person name="Aguilar-Osorio G."/>
            <person name="Amillis S."/>
            <person name="Uchima C.A."/>
            <person name="Anderluh G."/>
            <person name="Asadollahi M."/>
            <person name="Askin M."/>
            <person name="Barry K."/>
            <person name="Battaglia E."/>
            <person name="Bayram O."/>
            <person name="Benocci T."/>
            <person name="Braus-Stromeyer S.A."/>
            <person name="Caldana C."/>
            <person name="Canovas D."/>
            <person name="Cerqueira G.C."/>
            <person name="Chen F."/>
            <person name="Chen W."/>
            <person name="Choi C."/>
            <person name="Clum A."/>
            <person name="Dos Santos R.A."/>
            <person name="Damasio A.R."/>
            <person name="Diallinas G."/>
            <person name="Emri T."/>
            <person name="Fekete E."/>
            <person name="Flipphi M."/>
            <person name="Freyberg S."/>
            <person name="Gallo A."/>
            <person name="Gournas C."/>
            <person name="Habgood R."/>
            <person name="Hainaut M."/>
            <person name="Harispe M.L."/>
            <person name="Henrissat B."/>
            <person name="Hilden K.S."/>
            <person name="Hope R."/>
            <person name="Hossain A."/>
            <person name="Karabika E."/>
            <person name="Karaffa L."/>
            <person name="Karanyi Z."/>
            <person name="Krasevec N."/>
            <person name="Kuo A."/>
            <person name="Kusch H."/>
            <person name="LaButti K."/>
            <person name="Lagendijk E.L."/>
            <person name="Lapidus A."/>
            <person name="Levasseur A."/>
            <person name="Lindquist E."/>
            <person name="Lipzen A."/>
            <person name="Logrieco A.F."/>
            <person name="MacCabe A."/>
            <person name="Maekelae M.R."/>
            <person name="Malavazi I."/>
            <person name="Melin P."/>
            <person name="Meyer V."/>
            <person name="Mielnichuk N."/>
            <person name="Miskei M."/>
            <person name="Molnar A.P."/>
            <person name="Mule G."/>
            <person name="Ngan C.Y."/>
            <person name="Orejas M."/>
            <person name="Orosz E."/>
            <person name="Ouedraogo J.P."/>
            <person name="Overkamp K.M."/>
            <person name="Park H.-S."/>
            <person name="Perrone G."/>
            <person name="Piumi F."/>
            <person name="Punt P.J."/>
            <person name="Ram A.F."/>
            <person name="Ramon A."/>
            <person name="Rauscher S."/>
            <person name="Record E."/>
            <person name="Riano-Pachon D.M."/>
            <person name="Robert V."/>
            <person name="Roehrig J."/>
            <person name="Ruller R."/>
            <person name="Salamov A."/>
            <person name="Salih N.S."/>
            <person name="Samson R.A."/>
            <person name="Sandor E."/>
            <person name="Sanguinetti M."/>
            <person name="Schuetze T."/>
            <person name="Sepcic K."/>
            <person name="Shelest E."/>
            <person name="Sherlock G."/>
            <person name="Sophianopoulou V."/>
            <person name="Squina F.M."/>
            <person name="Sun H."/>
            <person name="Susca A."/>
            <person name="Todd R.B."/>
            <person name="Tsang A."/>
            <person name="Unkles S.E."/>
            <person name="van de Wiele N."/>
            <person name="van Rossen-Uffink D."/>
            <person name="Oliveira J.V."/>
            <person name="Vesth T.C."/>
            <person name="Visser J."/>
            <person name="Yu J.-H."/>
            <person name="Zhou M."/>
            <person name="Andersen M.R."/>
            <person name="Archer D.B."/>
            <person name="Baker S.E."/>
            <person name="Benoit I."/>
            <person name="Brakhage A.A."/>
            <person name="Braus G.H."/>
            <person name="Fischer R."/>
            <person name="Frisvad J.C."/>
            <person name="Goldman G.H."/>
            <person name="Houbraken J."/>
            <person name="Oakley B."/>
            <person name="Pocsi I."/>
            <person name="Scazzocchio C."/>
            <person name="Seiboth B."/>
            <person name="vanKuyk P.A."/>
            <person name="Wortman J."/>
            <person name="Dyer P.S."/>
            <person name="Grigoriev I.V."/>
        </authorList>
    </citation>
    <scope>NUCLEOTIDE SEQUENCE [LARGE SCALE GENOMIC DNA]</scope>
    <source>
        <strain evidence="9">CBS 593.65</strain>
    </source>
</reference>
<dbReference type="Pfam" id="PF13561">
    <property type="entry name" value="adh_short_C2"/>
    <property type="match status" value="1"/>
</dbReference>
<dbReference type="InterPro" id="IPR036291">
    <property type="entry name" value="NAD(P)-bd_dom_sf"/>
</dbReference>
<dbReference type="SUPFAM" id="SSF51905">
    <property type="entry name" value="FAD/NAD(P)-binding domain"/>
    <property type="match status" value="1"/>
</dbReference>
<proteinExistence type="inferred from homology"/>
<dbReference type="Gene3D" id="3.40.50.720">
    <property type="entry name" value="NAD(P)-binding Rossmann-like Domain"/>
    <property type="match status" value="1"/>
</dbReference>
<dbReference type="PANTHER" id="PTHR43004:SF4">
    <property type="entry name" value="FAD-BINDING DOMAIN-CONTAINING PROTEIN"/>
    <property type="match status" value="1"/>
</dbReference>
<dbReference type="SUPFAM" id="SSF54373">
    <property type="entry name" value="FAD-linked reductases, C-terminal domain"/>
    <property type="match status" value="1"/>
</dbReference>
<evidence type="ECO:0000313" key="9">
    <source>
        <dbReference type="Proteomes" id="UP000184356"/>
    </source>
</evidence>
<dbReference type="SUPFAM" id="SSF51735">
    <property type="entry name" value="NAD(P)-binding Rossmann-fold domains"/>
    <property type="match status" value="1"/>
</dbReference>
<protein>
    <recommendedName>
        <fullName evidence="10">FAD-binding domain-containing protein</fullName>
    </recommendedName>
</protein>
<dbReference type="GO" id="GO:0016709">
    <property type="term" value="F:oxidoreductase activity, acting on paired donors, with incorporation or reduction of molecular oxygen, NAD(P)H as one donor, and incorporation of one atom of oxygen"/>
    <property type="evidence" value="ECO:0007669"/>
    <property type="project" value="UniProtKB-ARBA"/>
</dbReference>
<dbReference type="GO" id="GO:0044550">
    <property type="term" value="P:secondary metabolite biosynthetic process"/>
    <property type="evidence" value="ECO:0007669"/>
    <property type="project" value="UniProtKB-ARBA"/>
</dbReference>
<evidence type="ECO:0000313" key="8">
    <source>
        <dbReference type="EMBL" id="OJJ54149.1"/>
    </source>
</evidence>
<dbReference type="InterPro" id="IPR050641">
    <property type="entry name" value="RIFMO-like"/>
</dbReference>
<dbReference type="OrthoDB" id="5325318at2759"/>
<dbReference type="VEuPathDB" id="FungiDB:ASPSYDRAFT_161363"/>
<keyword evidence="3" id="KW-0274">FAD</keyword>
<evidence type="ECO:0000256" key="1">
    <source>
        <dbReference type="ARBA" id="ARBA00007801"/>
    </source>
</evidence>
<sequence>FSLQGRTALVTGGGRGCGLAFARGLAEAGADVAVFDVIEPQAEFDAIAKECNVRTAYYKVDVSSPKALESGFAQFQTDFGNKLDICVPCAGINRHHHFLDFSYEEHHDLLAVNVLGLYFTAQHAAKQMIANGTKHGSIILVASMASHVAVRSQLCSAYCGSKGAVRAMCPAIAKDLTEYGIRVNTISPGYVRTEMTAAFSHLLEGWKTETINGRIAEPEDIMGACVFLAKVGVRNSHRAPTPTVGFNSRHLPITSITAMKRTASEANLSPAHPKTVKMAPSADHDQGFSAAVPGDHATVVIAGAGPSGLMLAVNLVRLGISTLILDDRPERTTTGKADGIQPKTIETLRQLRLADTLLRNGVRVYDISFWDSTPSHPLSRKGRQIHYPEHLVGASDPYILLAHQGMLEDVLIDDLAERGVSVQRNSPFVSCSRDHEGKLDVIYEDRAAGESRVVKANFLVGCDGARSQVREFIPDAQLEGEMTNASWGVLDGVIETDFPDLWSKVAVRSHTVGSILWIPRERNMTRLYVELSATAGERVDKAKATPEYVMARAKEAMHPYSLDWKSIEWFGNYVVGQRVARHFSDSEHQIFIAGDVLLPSLYPALAAQGANTSMHDSFNLAWKLNLVSRGLASPSLLGTYEDERRKIANDLIAFDAGHCAAFEAGEAALTKNFNDNIRFISGVGAEYAGGILTKESGTGLGSGRLRPGALMVPSKVTRYIDANPVDIQLDIPILGQFKLYFMIPDVQAAKPFLESACGILADSTTHLSTASSAARASYETRSRGNAASDAFFCLGRYTAVSDILTLALVSGSKRDVFELADLPAALQRSRWTVYLDDVDGCIEKWVGGIPGQAATVIVRPDGYIGAVNSWDVSQGGEAARWVDEYFSFLS</sequence>
<comment type="similarity">
    <text evidence="1">Belongs to the PheA/TfdB FAD monooxygenase family.</text>
</comment>
<accession>A0A1L9T408</accession>
<feature type="non-terminal residue" evidence="8">
    <location>
        <position position="1"/>
    </location>
</feature>
<keyword evidence="9" id="KW-1185">Reference proteome</keyword>
<evidence type="ECO:0000256" key="3">
    <source>
        <dbReference type="ARBA" id="ARBA00022827"/>
    </source>
</evidence>
<dbReference type="EMBL" id="KV878595">
    <property type="protein sequence ID" value="OJJ54149.1"/>
    <property type="molecule type" value="Genomic_DNA"/>
</dbReference>
<dbReference type="InterPro" id="IPR036188">
    <property type="entry name" value="FAD/NAD-bd_sf"/>
</dbReference>
<name>A0A1L9T408_9EURO</name>
<evidence type="ECO:0000259" key="6">
    <source>
        <dbReference type="Pfam" id="PF01494"/>
    </source>
</evidence>
<feature type="domain" description="Phenol hydroxylase-like C-terminal dimerisation" evidence="7">
    <location>
        <begin position="703"/>
        <end position="886"/>
    </location>
</feature>